<evidence type="ECO:0000313" key="2">
    <source>
        <dbReference type="Proteomes" id="UP000620124"/>
    </source>
</evidence>
<gene>
    <name evidence="1" type="ORF">MVEN_02404300</name>
</gene>
<sequence length="292" mass="32726">MPTNTKIQLNNIIMCLVVTADTLDILANNLRGTFLVAISNTTHSLLKNIETVKHNKNSCTLLIEKTHELLNAIILLYVNSDTGVELPPRILYHIGEFTETLHKVHTFVEAQQSGSKVKKFLHQGEMNTLLRACKNGLQQGLNFFQVGIVDIMGDITQMQETLQKRHQEVLSMIEALSDAPSSDTTSMMSRVYSGSYNSSNSISMLPSEPKVFHGREAELADIIQLFSQETPRIAILGTGGRVRQVLQEPFCIMKKYVANISNIASLLLVTLQQTMQSLYTTNPVQYQYNILR</sequence>
<reference evidence="1" key="1">
    <citation type="submission" date="2020-05" db="EMBL/GenBank/DDBJ databases">
        <title>Mycena genomes resolve the evolution of fungal bioluminescence.</title>
        <authorList>
            <person name="Tsai I.J."/>
        </authorList>
    </citation>
    <scope>NUCLEOTIDE SEQUENCE</scope>
    <source>
        <strain evidence="1">CCC161011</strain>
    </source>
</reference>
<keyword evidence="2" id="KW-1185">Reference proteome</keyword>
<dbReference type="EMBL" id="JACAZI010000031">
    <property type="protein sequence ID" value="KAF7332981.1"/>
    <property type="molecule type" value="Genomic_DNA"/>
</dbReference>
<dbReference type="Proteomes" id="UP000620124">
    <property type="component" value="Unassembled WGS sequence"/>
</dbReference>
<dbReference type="GO" id="GO:0007166">
    <property type="term" value="P:cell surface receptor signaling pathway"/>
    <property type="evidence" value="ECO:0007669"/>
    <property type="project" value="InterPro"/>
</dbReference>
<dbReference type="InterPro" id="IPR059179">
    <property type="entry name" value="MLKL-like_MCAfunc"/>
</dbReference>
<dbReference type="AlphaFoldDB" id="A0A8H7CDX1"/>
<dbReference type="InterPro" id="IPR036537">
    <property type="entry name" value="Adaptor_Cbl_N_dom_sf"/>
</dbReference>
<dbReference type="CDD" id="cd21037">
    <property type="entry name" value="MLKL_NTD"/>
    <property type="match status" value="1"/>
</dbReference>
<organism evidence="1 2">
    <name type="scientific">Mycena venus</name>
    <dbReference type="NCBI Taxonomy" id="2733690"/>
    <lineage>
        <taxon>Eukaryota</taxon>
        <taxon>Fungi</taxon>
        <taxon>Dikarya</taxon>
        <taxon>Basidiomycota</taxon>
        <taxon>Agaricomycotina</taxon>
        <taxon>Agaricomycetes</taxon>
        <taxon>Agaricomycetidae</taxon>
        <taxon>Agaricales</taxon>
        <taxon>Marasmiineae</taxon>
        <taxon>Mycenaceae</taxon>
        <taxon>Mycena</taxon>
    </lineage>
</organism>
<proteinExistence type="predicted"/>
<evidence type="ECO:0000313" key="1">
    <source>
        <dbReference type="EMBL" id="KAF7332981.1"/>
    </source>
</evidence>
<comment type="caution">
    <text evidence="1">The sequence shown here is derived from an EMBL/GenBank/DDBJ whole genome shotgun (WGS) entry which is preliminary data.</text>
</comment>
<dbReference type="Gene3D" id="1.20.930.20">
    <property type="entry name" value="Adaptor protein Cbl, N-terminal domain"/>
    <property type="match status" value="1"/>
</dbReference>
<name>A0A8H7CDX1_9AGAR</name>
<protein>
    <submittedName>
        <fullName evidence="1">Uncharacterized protein</fullName>
    </submittedName>
</protein>
<accession>A0A8H7CDX1</accession>